<reference evidence="1 2" key="1">
    <citation type="submission" date="2018-09" db="EMBL/GenBank/DDBJ databases">
        <title>Paenibacillus SK2017-BO5.</title>
        <authorList>
            <person name="Piskunova J.V."/>
            <person name="Dubiley S.A."/>
            <person name="Severinov K.V."/>
        </authorList>
    </citation>
    <scope>NUCLEOTIDE SEQUENCE [LARGE SCALE GENOMIC DNA]</scope>
    <source>
        <strain evidence="1 2">BO5</strain>
    </source>
</reference>
<protein>
    <submittedName>
        <fullName evidence="1">Cytochrome C oxidase subunit II</fullName>
    </submittedName>
</protein>
<dbReference type="EMBL" id="QYZD01000023">
    <property type="protein sequence ID" value="RJG21564.1"/>
    <property type="molecule type" value="Genomic_DNA"/>
</dbReference>
<gene>
    <name evidence="1" type="ORF">DQX05_21295</name>
</gene>
<name>A0A3A3GCW8_PANTH</name>
<dbReference type="RefSeq" id="WP_119795480.1">
    <property type="nucleotide sequence ID" value="NZ_JBCNIK010000019.1"/>
</dbReference>
<dbReference type="OrthoDB" id="279535at2"/>
<dbReference type="SUPFAM" id="SSF49503">
    <property type="entry name" value="Cupredoxins"/>
    <property type="match status" value="1"/>
</dbReference>
<dbReference type="Proteomes" id="UP000266177">
    <property type="component" value="Unassembled WGS sequence"/>
</dbReference>
<evidence type="ECO:0000313" key="2">
    <source>
        <dbReference type="Proteomes" id="UP000266177"/>
    </source>
</evidence>
<comment type="caution">
    <text evidence="1">The sequence shown here is derived from an EMBL/GenBank/DDBJ whole genome shotgun (WGS) entry which is preliminary data.</text>
</comment>
<organism evidence="1 2">
    <name type="scientific">Paenibacillus thiaminolyticus</name>
    <name type="common">Bacillus thiaminolyticus</name>
    <dbReference type="NCBI Taxonomy" id="49283"/>
    <lineage>
        <taxon>Bacteria</taxon>
        <taxon>Bacillati</taxon>
        <taxon>Bacillota</taxon>
        <taxon>Bacilli</taxon>
        <taxon>Bacillales</taxon>
        <taxon>Paenibacillaceae</taxon>
        <taxon>Paenibacillus</taxon>
    </lineage>
</organism>
<evidence type="ECO:0000313" key="1">
    <source>
        <dbReference type="EMBL" id="RJG21564.1"/>
    </source>
</evidence>
<sequence>MQKWAMFTLFSIACVFAIGLLLFNMPKAEQEEAAPEGVKLVKIVARNDFTFDQAEYKVKAGEKVRLKLVNESGFHGAGIEDFKIDLKDGQMEKDFVFDKPGKYLIHCSVMCGTGHDDMKSYLIVE</sequence>
<dbReference type="InterPro" id="IPR008972">
    <property type="entry name" value="Cupredoxin"/>
</dbReference>
<accession>A0A3A3GCW8</accession>
<dbReference type="AlphaFoldDB" id="A0A3A3GCW8"/>
<dbReference type="Gene3D" id="2.60.40.420">
    <property type="entry name" value="Cupredoxins - blue copper proteins"/>
    <property type="match status" value="1"/>
</dbReference>
<proteinExistence type="predicted"/>